<dbReference type="AlphaFoldDB" id="A0A9X2ADX2"/>
<dbReference type="PANTHER" id="PTHR34220:SF7">
    <property type="entry name" value="SENSOR HISTIDINE KINASE YPDA"/>
    <property type="match status" value="1"/>
</dbReference>
<feature type="domain" description="Signal transduction histidine kinase internal region" evidence="2">
    <location>
        <begin position="178"/>
        <end position="255"/>
    </location>
</feature>
<feature type="transmembrane region" description="Helical" evidence="1">
    <location>
        <begin position="12"/>
        <end position="29"/>
    </location>
</feature>
<dbReference type="Pfam" id="PF06580">
    <property type="entry name" value="His_kinase"/>
    <property type="match status" value="1"/>
</dbReference>
<name>A0A9X2ADX2_9BACT</name>
<proteinExistence type="predicted"/>
<evidence type="ECO:0000259" key="2">
    <source>
        <dbReference type="Pfam" id="PF06580"/>
    </source>
</evidence>
<feature type="transmembrane region" description="Helical" evidence="1">
    <location>
        <begin position="73"/>
        <end position="91"/>
    </location>
</feature>
<dbReference type="GO" id="GO:0016020">
    <property type="term" value="C:membrane"/>
    <property type="evidence" value="ECO:0007669"/>
    <property type="project" value="InterPro"/>
</dbReference>
<dbReference type="InterPro" id="IPR010559">
    <property type="entry name" value="Sig_transdc_His_kin_internal"/>
</dbReference>
<gene>
    <name evidence="3" type="ORF">MON38_04345</name>
</gene>
<dbReference type="Proteomes" id="UP001139193">
    <property type="component" value="Unassembled WGS sequence"/>
</dbReference>
<comment type="caution">
    <text evidence="3">The sequence shown here is derived from an EMBL/GenBank/DDBJ whole genome shotgun (WGS) entry which is preliminary data.</text>
</comment>
<keyword evidence="1" id="KW-0472">Membrane</keyword>
<keyword evidence="4" id="KW-1185">Reference proteome</keyword>
<evidence type="ECO:0000313" key="4">
    <source>
        <dbReference type="Proteomes" id="UP001139193"/>
    </source>
</evidence>
<keyword evidence="1" id="KW-1133">Transmembrane helix</keyword>
<dbReference type="Gene3D" id="3.30.565.10">
    <property type="entry name" value="Histidine kinase-like ATPase, C-terminal domain"/>
    <property type="match status" value="1"/>
</dbReference>
<keyword evidence="3" id="KW-0808">Transferase</keyword>
<protein>
    <submittedName>
        <fullName evidence="3">Sensor histidine kinase</fullName>
    </submittedName>
</protein>
<dbReference type="InterPro" id="IPR036890">
    <property type="entry name" value="HATPase_C_sf"/>
</dbReference>
<accession>A0A9X2ADX2</accession>
<keyword evidence="3" id="KW-0418">Kinase</keyword>
<dbReference type="InterPro" id="IPR050640">
    <property type="entry name" value="Bact_2-comp_sensor_kinase"/>
</dbReference>
<dbReference type="EMBL" id="JALBGC010000001">
    <property type="protein sequence ID" value="MCI1186636.1"/>
    <property type="molecule type" value="Genomic_DNA"/>
</dbReference>
<reference evidence="3" key="1">
    <citation type="submission" date="2022-03" db="EMBL/GenBank/DDBJ databases">
        <title>Bacterial whole genome sequence for Hymenobacter sp. DH14.</title>
        <authorList>
            <person name="Le V."/>
        </authorList>
    </citation>
    <scope>NUCLEOTIDE SEQUENCE</scope>
    <source>
        <strain evidence="3">DH14</strain>
    </source>
</reference>
<dbReference type="PANTHER" id="PTHR34220">
    <property type="entry name" value="SENSOR HISTIDINE KINASE YPDA"/>
    <property type="match status" value="1"/>
</dbReference>
<dbReference type="GO" id="GO:0000155">
    <property type="term" value="F:phosphorelay sensor kinase activity"/>
    <property type="evidence" value="ECO:0007669"/>
    <property type="project" value="InterPro"/>
</dbReference>
<feature type="transmembrane region" description="Helical" evidence="1">
    <location>
        <begin position="135"/>
        <end position="157"/>
    </location>
</feature>
<feature type="transmembrane region" description="Helical" evidence="1">
    <location>
        <begin position="41"/>
        <end position="61"/>
    </location>
</feature>
<sequence length="376" mass="41667">MPLPLLRSASTLLLHALVWGLVAVLLVAQQPDYPGPKPTEFWLTQAVVFGLLVGVFYLNVAWAAPRLLYGGKWWAYVLLNTGLILLVLAVHQQVETRLGVPELVATAREAVLNPPNPWSGPRPHPQLGPEEGRPLVNVGVLLITLLVLGIATSLAAMQKGQLDAESRLELERRQVATELSLLKAQINPHFFFNTLNNIYALTLLDADQARAALHRLSRMMRYVLYESPAGHTRLSQEISFLQDYIELMHLRLTNKVQVHFERPDPAGHGPLSPDPFIAPMLFQPFVENAFKHGVSATAPSVISIELRQPTANTVVLCVRNTVFPDRPADAADDEPGGIGLVNTQRRLDLLYPNAHTVRVNPRNAANEYEVCLHLNL</sequence>
<dbReference type="SUPFAM" id="SSF55874">
    <property type="entry name" value="ATPase domain of HSP90 chaperone/DNA topoisomerase II/histidine kinase"/>
    <property type="match status" value="1"/>
</dbReference>
<organism evidence="3 4">
    <name type="scientific">Hymenobacter cyanobacteriorum</name>
    <dbReference type="NCBI Taxonomy" id="2926463"/>
    <lineage>
        <taxon>Bacteria</taxon>
        <taxon>Pseudomonadati</taxon>
        <taxon>Bacteroidota</taxon>
        <taxon>Cytophagia</taxon>
        <taxon>Cytophagales</taxon>
        <taxon>Hymenobacteraceae</taxon>
        <taxon>Hymenobacter</taxon>
    </lineage>
</organism>
<dbReference type="RefSeq" id="WP_241934905.1">
    <property type="nucleotide sequence ID" value="NZ_JALBGC010000001.1"/>
</dbReference>
<keyword evidence="1" id="KW-0812">Transmembrane</keyword>
<evidence type="ECO:0000256" key="1">
    <source>
        <dbReference type="SAM" id="Phobius"/>
    </source>
</evidence>
<evidence type="ECO:0000313" key="3">
    <source>
        <dbReference type="EMBL" id="MCI1186636.1"/>
    </source>
</evidence>